<evidence type="ECO:0000256" key="2">
    <source>
        <dbReference type="ARBA" id="ARBA00022692"/>
    </source>
</evidence>
<feature type="transmembrane region" description="Helical" evidence="5">
    <location>
        <begin position="12"/>
        <end position="35"/>
    </location>
</feature>
<dbReference type="OrthoDB" id="191706at2759"/>
<dbReference type="EMBL" id="LNFO01006087">
    <property type="protein sequence ID" value="KUF66364.1"/>
    <property type="molecule type" value="Genomic_DNA"/>
</dbReference>
<protein>
    <recommendedName>
        <fullName evidence="6">CWH43-like N-terminal domain-containing protein</fullName>
    </recommendedName>
</protein>
<dbReference type="InterPro" id="IPR019402">
    <property type="entry name" value="CWH43_N"/>
</dbReference>
<feature type="transmembrane region" description="Helical" evidence="5">
    <location>
        <begin position="99"/>
        <end position="118"/>
    </location>
</feature>
<evidence type="ECO:0000313" key="7">
    <source>
        <dbReference type="EMBL" id="KUF66364.1"/>
    </source>
</evidence>
<feature type="transmembrane region" description="Helical" evidence="5">
    <location>
        <begin position="133"/>
        <end position="153"/>
    </location>
</feature>
<dbReference type="AlphaFoldDB" id="A0A0W8B3D8"/>
<sequence length="473" mass="52953">MDSAQLIRFLRTACPLGASLSVLVTMVSCVIIVKVNNIWVSGLTWPFLSDMGRDYPAYYVFGTGLTLVAILLVFTWTFNWRYHMTALPEDATVYRVLSTISWIAGVLANPGLPVLAFFDTSKHSKLHAAGAEWFFYIETIAVLLNTIVSYKLYKMLTGLQMDLENACSTMGAKMQRRKKTLKIQVIFFSLFFVAFLIYMPIGTSVAPQSQRLSIDDCIDKGLGETYCEVTMRLNSTSTTLYDDEKTYGTSQMRAAAQLACILTLVGYSASFITNDYDDSEDPPAYYVFCAGLTRVAVLLMLTWLFNYRYHVLTLPQNAPCLQVTALVCCVYGVVANAGLPVLYALFNTAHYPVVHSAATLWFFCFETIAIVLNVSACRIVLCLRAILLRFQCSGARTVLSYKLYTALRNHLTGARSLTQRAHKRKKTLGTTYCTDTMPLDDTRTKVDDDRMCVSVMSCTSLPLYNPLFTNVIH</sequence>
<evidence type="ECO:0000259" key="6">
    <source>
        <dbReference type="Pfam" id="PF10277"/>
    </source>
</evidence>
<comment type="subcellular location">
    <subcellularLocation>
        <location evidence="1">Endomembrane system</location>
        <topology evidence="1">Multi-pass membrane protein</topology>
    </subcellularLocation>
</comment>
<name>A0A0W8B3D8_PHYNI</name>
<dbReference type="InterPro" id="IPR050911">
    <property type="entry name" value="DRAM/TMEM150_Autophagy_Mod"/>
</dbReference>
<dbReference type="Proteomes" id="UP000052943">
    <property type="component" value="Unassembled WGS sequence"/>
</dbReference>
<feature type="transmembrane region" description="Helical" evidence="5">
    <location>
        <begin position="284"/>
        <end position="305"/>
    </location>
</feature>
<keyword evidence="4 5" id="KW-0472">Membrane</keyword>
<dbReference type="GO" id="GO:0012505">
    <property type="term" value="C:endomembrane system"/>
    <property type="evidence" value="ECO:0007669"/>
    <property type="project" value="UniProtKB-SubCell"/>
</dbReference>
<dbReference type="Pfam" id="PF10277">
    <property type="entry name" value="Frag1"/>
    <property type="match status" value="1"/>
</dbReference>
<evidence type="ECO:0000256" key="4">
    <source>
        <dbReference type="ARBA" id="ARBA00023136"/>
    </source>
</evidence>
<reference evidence="7 8" key="1">
    <citation type="submission" date="2015-11" db="EMBL/GenBank/DDBJ databases">
        <title>Genomes and virulence difference between two physiological races of Phytophthora nicotianae.</title>
        <authorList>
            <person name="Liu H."/>
            <person name="Ma X."/>
            <person name="Yu H."/>
            <person name="Fang D."/>
            <person name="Li Y."/>
            <person name="Wang X."/>
            <person name="Wang W."/>
            <person name="Dong Y."/>
            <person name="Xiao B."/>
        </authorList>
    </citation>
    <scope>NUCLEOTIDE SEQUENCE [LARGE SCALE GENOMIC DNA]</scope>
    <source>
        <strain evidence="8">race 0</strain>
    </source>
</reference>
<accession>A0A0W8B3D8</accession>
<keyword evidence="3 5" id="KW-1133">Transmembrane helix</keyword>
<comment type="caution">
    <text evidence="7">The sequence shown here is derived from an EMBL/GenBank/DDBJ whole genome shotgun (WGS) entry which is preliminary data.</text>
</comment>
<dbReference type="PANTHER" id="PTHR21324:SF2">
    <property type="entry name" value="EG:22E5.9 PROTEIN"/>
    <property type="match status" value="1"/>
</dbReference>
<proteinExistence type="predicted"/>
<feature type="domain" description="CWH43-like N-terminal" evidence="6">
    <location>
        <begin position="15"/>
        <end position="267"/>
    </location>
</feature>
<keyword evidence="2 5" id="KW-0812">Transmembrane</keyword>
<gene>
    <name evidence="7" type="ORF">AM587_10010627</name>
</gene>
<evidence type="ECO:0000256" key="3">
    <source>
        <dbReference type="ARBA" id="ARBA00022989"/>
    </source>
</evidence>
<dbReference type="PANTHER" id="PTHR21324">
    <property type="entry name" value="FASTING-INDUCIBLE INTEGRAL MEMBRANE PROTEIN TM6P1-RELATED"/>
    <property type="match status" value="1"/>
</dbReference>
<evidence type="ECO:0000256" key="1">
    <source>
        <dbReference type="ARBA" id="ARBA00004127"/>
    </source>
</evidence>
<evidence type="ECO:0000313" key="8">
    <source>
        <dbReference type="Proteomes" id="UP000052943"/>
    </source>
</evidence>
<feature type="transmembrane region" description="Helical" evidence="5">
    <location>
        <begin position="358"/>
        <end position="381"/>
    </location>
</feature>
<feature type="transmembrane region" description="Helical" evidence="5">
    <location>
        <begin position="55"/>
        <end position="78"/>
    </location>
</feature>
<evidence type="ECO:0000256" key="5">
    <source>
        <dbReference type="SAM" id="Phobius"/>
    </source>
</evidence>
<feature type="transmembrane region" description="Helical" evidence="5">
    <location>
        <begin position="183"/>
        <end position="201"/>
    </location>
</feature>
<feature type="transmembrane region" description="Helical" evidence="5">
    <location>
        <begin position="325"/>
        <end position="346"/>
    </location>
</feature>
<organism evidence="7 8">
    <name type="scientific">Phytophthora nicotianae</name>
    <name type="common">Potato buckeye rot agent</name>
    <name type="synonym">Phytophthora parasitica</name>
    <dbReference type="NCBI Taxonomy" id="4792"/>
    <lineage>
        <taxon>Eukaryota</taxon>
        <taxon>Sar</taxon>
        <taxon>Stramenopiles</taxon>
        <taxon>Oomycota</taxon>
        <taxon>Peronosporomycetes</taxon>
        <taxon>Peronosporales</taxon>
        <taxon>Peronosporaceae</taxon>
        <taxon>Phytophthora</taxon>
    </lineage>
</organism>